<keyword evidence="2" id="KW-0472">Membrane</keyword>
<dbReference type="InterPro" id="IPR021840">
    <property type="entry name" value="DUF3433"/>
</dbReference>
<evidence type="ECO:0000256" key="1">
    <source>
        <dbReference type="SAM" id="MobiDB-lite"/>
    </source>
</evidence>
<dbReference type="Proteomes" id="UP000622797">
    <property type="component" value="Unassembled WGS sequence"/>
</dbReference>
<feature type="transmembrane region" description="Helical" evidence="2">
    <location>
        <begin position="465"/>
        <end position="484"/>
    </location>
</feature>
<keyword evidence="2" id="KW-1133">Transmembrane helix</keyword>
<evidence type="ECO:0000313" key="4">
    <source>
        <dbReference type="Proteomes" id="UP000622797"/>
    </source>
</evidence>
<feature type="compositionally biased region" description="Polar residues" evidence="1">
    <location>
        <begin position="37"/>
        <end position="51"/>
    </location>
</feature>
<feature type="compositionally biased region" description="Polar residues" evidence="1">
    <location>
        <begin position="1"/>
        <end position="12"/>
    </location>
</feature>
<feature type="transmembrane region" description="Helical" evidence="2">
    <location>
        <begin position="568"/>
        <end position="590"/>
    </location>
</feature>
<dbReference type="EMBL" id="JABEXW010000008">
    <property type="protein sequence ID" value="KAF4973630.1"/>
    <property type="molecule type" value="Genomic_DNA"/>
</dbReference>
<dbReference type="PANTHER" id="PTHR37544:SF1">
    <property type="entry name" value="PHOSPHORIBOSYLAMINOIMIDAZOLE-SUCCINOCARBOXAMIDE SYNTHASE"/>
    <property type="match status" value="1"/>
</dbReference>
<sequence length="1031" mass="112429">MAAPWNNMSIPSSGADHDKIVVGPYNESRYTQSSGFSYVRYPSSQPTNSTARLVPQPLLSPPIARTSPGPSSPRSPASPRSFQSLNSPSSPGFPLSPFYPPSPGLAQRGHFPNSPTSDGFNSPRLSGNTDPRLSNKASNTMETVLETPYFDTPPHTPGSWGDSSFRGADVIEPTEIPLNNGWRPWWLRRRVISIFIGASIMLAVVGEVVMWLLSRGDVDSSFKGLWTFGPVVVVSIMAMLWARVEAQALLYMPWIVLDRRPTTVDETRRKQAHRTILLDYPSLGSFQALTKAFRNRHQLVVASIIAKVLLRAQIVLSTAVFHAEIHVDGTSFLRVRLGVLHAMVGVFIILSGVLLPMLYHAPSPRGIAPRDPTSPAGTAALLTSSQQFLSRLTGTGNAGMETVAARLAGSWYTTELTQPGRRPEEMFQLRQHGGGNGSLGTNPSNRSEEVTATYRPWTQGARTKTISIVASIGLIAGVCVIHSLKGNNNGFEVDDSIFVTWTCLPTLIFAALAVFWTRIDIDNRRLAPFLKLTTVKCRFQESLALTYMNEFGLYTAGKAMRNQDWAVFLAKSTSMLGWLMPIFTAGLFAVSQIAQQADLQLQPKTLFSSTSKSLSTAIDSDTIDQVLLRETPKYPRWTWEDIALPEVSLVDHPSEWPLPNTELVAKVPALRGKLNCETISLSEGEGADLQCVPLAGSKKEPICGTDQSRTALVASSCSQLSSTYSLKYVWGSCAQDGMISVMMCNESIVEVDVHTTFRTEDLYINSDAIPIVNASSEQTSDVTADITSVYGALEDVGTDDKHLKGLDAFFRTLVLSRLQLTSERIAMPERQNSVSQAIRLQHGILAAQAISSDLIRRPLSSKLRARATDSDGSTATISASVDYVIPRLMQGNIQTYVLISLLGLTLVFGLLSLHTAPRGTLPKSPGSIAAQASLLADSTLWWRLPDGAEWMEDDDLTRCLRRRTFHLGWSKGGTGNRNYGISIVQDEGKVARPTVVSQTTASSSGGLMAGRYISMAPGVYSYGDITSYEKT</sequence>
<reference evidence="3" key="2">
    <citation type="submission" date="2020-05" db="EMBL/GenBank/DDBJ databases">
        <authorList>
            <person name="Kim H.-S."/>
            <person name="Proctor R.H."/>
            <person name="Brown D.W."/>
        </authorList>
    </citation>
    <scope>NUCLEOTIDE SEQUENCE</scope>
    <source>
        <strain evidence="3">NRRL 20472</strain>
    </source>
</reference>
<reference evidence="3" key="1">
    <citation type="journal article" date="2020" name="BMC Genomics">
        <title>Correction to: Identification and distribution of gene clusters required for synthesis of sphingolipid metabolism inhibitors in diverse species of the filamentous fungus Fusarium.</title>
        <authorList>
            <person name="Kim H.S."/>
            <person name="Lohmar J.M."/>
            <person name="Busman M."/>
            <person name="Brown D.W."/>
            <person name="Naumann T.A."/>
            <person name="Divon H.H."/>
            <person name="Lysoe E."/>
            <person name="Uhlig S."/>
            <person name="Proctor R.H."/>
        </authorList>
    </citation>
    <scope>NUCLEOTIDE SEQUENCE</scope>
    <source>
        <strain evidence="3">NRRL 20472</strain>
    </source>
</reference>
<dbReference type="Pfam" id="PF11915">
    <property type="entry name" value="DUF3433"/>
    <property type="match status" value="2"/>
</dbReference>
<evidence type="ECO:0000256" key="2">
    <source>
        <dbReference type="SAM" id="Phobius"/>
    </source>
</evidence>
<feature type="transmembrane region" description="Helical" evidence="2">
    <location>
        <begin position="335"/>
        <end position="359"/>
    </location>
</feature>
<organism evidence="3 4">
    <name type="scientific">Fusarium sarcochroum</name>
    <dbReference type="NCBI Taxonomy" id="1208366"/>
    <lineage>
        <taxon>Eukaryota</taxon>
        <taxon>Fungi</taxon>
        <taxon>Dikarya</taxon>
        <taxon>Ascomycota</taxon>
        <taxon>Pezizomycotina</taxon>
        <taxon>Sordariomycetes</taxon>
        <taxon>Hypocreomycetidae</taxon>
        <taxon>Hypocreales</taxon>
        <taxon>Nectriaceae</taxon>
        <taxon>Fusarium</taxon>
        <taxon>Fusarium lateritium species complex</taxon>
    </lineage>
</organism>
<evidence type="ECO:0000313" key="3">
    <source>
        <dbReference type="EMBL" id="KAF4973630.1"/>
    </source>
</evidence>
<keyword evidence="4" id="KW-1185">Reference proteome</keyword>
<name>A0A8H4UCG9_9HYPO</name>
<dbReference type="AlphaFoldDB" id="A0A8H4UCG9"/>
<protein>
    <submittedName>
        <fullName evidence="3">Uncharacterized protein</fullName>
    </submittedName>
</protein>
<dbReference type="OrthoDB" id="5332281at2759"/>
<gene>
    <name evidence="3" type="ORF">FSARC_108</name>
</gene>
<feature type="region of interest" description="Disordered" evidence="1">
    <location>
        <begin position="37"/>
        <end position="136"/>
    </location>
</feature>
<dbReference type="PANTHER" id="PTHR37544">
    <property type="entry name" value="SPRAY-RELATED"/>
    <property type="match status" value="1"/>
</dbReference>
<accession>A0A8H4UCG9</accession>
<proteinExistence type="predicted"/>
<comment type="caution">
    <text evidence="3">The sequence shown here is derived from an EMBL/GenBank/DDBJ whole genome shotgun (WGS) entry which is preliminary data.</text>
</comment>
<feature type="compositionally biased region" description="Low complexity" evidence="1">
    <location>
        <begin position="67"/>
        <end position="96"/>
    </location>
</feature>
<feature type="transmembrane region" description="Helical" evidence="2">
    <location>
        <begin position="225"/>
        <end position="242"/>
    </location>
</feature>
<feature type="region of interest" description="Disordered" evidence="1">
    <location>
        <begin position="428"/>
        <end position="447"/>
    </location>
</feature>
<feature type="compositionally biased region" description="Polar residues" evidence="1">
    <location>
        <begin position="113"/>
        <end position="136"/>
    </location>
</feature>
<keyword evidence="2" id="KW-0812">Transmembrane</keyword>
<feature type="region of interest" description="Disordered" evidence="1">
    <location>
        <begin position="1"/>
        <end position="20"/>
    </location>
</feature>
<feature type="transmembrane region" description="Helical" evidence="2">
    <location>
        <begin position="496"/>
        <end position="516"/>
    </location>
</feature>
<feature type="transmembrane region" description="Helical" evidence="2">
    <location>
        <begin position="299"/>
        <end position="323"/>
    </location>
</feature>
<feature type="transmembrane region" description="Helical" evidence="2">
    <location>
        <begin position="191"/>
        <end position="213"/>
    </location>
</feature>